<feature type="domain" description="SHSP" evidence="7">
    <location>
        <begin position="51"/>
        <end position="159"/>
    </location>
</feature>
<dbReference type="SUPFAM" id="SSF49764">
    <property type="entry name" value="HSP20-like chaperones"/>
    <property type="match status" value="1"/>
</dbReference>
<dbReference type="GO" id="GO:0042026">
    <property type="term" value="P:protein refolding"/>
    <property type="evidence" value="ECO:0007669"/>
    <property type="project" value="TreeGrafter"/>
</dbReference>
<dbReference type="EMBL" id="KZ308648">
    <property type="protein sequence ID" value="KAG8232744.1"/>
    <property type="molecule type" value="Genomic_DNA"/>
</dbReference>
<keyword evidence="3" id="KW-0862">Zinc</keyword>
<dbReference type="GO" id="GO:0046872">
    <property type="term" value="F:metal ion binding"/>
    <property type="evidence" value="ECO:0007669"/>
    <property type="project" value="UniProtKB-KW"/>
</dbReference>
<feature type="binding site" evidence="3">
    <location>
        <position position="106"/>
    </location>
    <ligand>
        <name>Zn(2+)</name>
        <dbReference type="ChEBI" id="CHEBI:29105"/>
        <label>1</label>
    </ligand>
</feature>
<dbReference type="GO" id="GO:0005634">
    <property type="term" value="C:nucleus"/>
    <property type="evidence" value="ECO:0007669"/>
    <property type="project" value="TreeGrafter"/>
</dbReference>
<accession>A0A8K0P6K6</accession>
<organism evidence="8 9">
    <name type="scientific">Ladona fulva</name>
    <name type="common">Scarce chaser dragonfly</name>
    <name type="synonym">Libellula fulva</name>
    <dbReference type="NCBI Taxonomy" id="123851"/>
    <lineage>
        <taxon>Eukaryota</taxon>
        <taxon>Metazoa</taxon>
        <taxon>Ecdysozoa</taxon>
        <taxon>Arthropoda</taxon>
        <taxon>Hexapoda</taxon>
        <taxon>Insecta</taxon>
        <taxon>Pterygota</taxon>
        <taxon>Palaeoptera</taxon>
        <taxon>Odonata</taxon>
        <taxon>Epiprocta</taxon>
        <taxon>Anisoptera</taxon>
        <taxon>Libelluloidea</taxon>
        <taxon>Libellulidae</taxon>
        <taxon>Ladona</taxon>
    </lineage>
</organism>
<evidence type="ECO:0000256" key="5">
    <source>
        <dbReference type="RuleBase" id="RU003616"/>
    </source>
</evidence>
<keyword evidence="9" id="KW-1185">Reference proteome</keyword>
<evidence type="ECO:0000256" key="1">
    <source>
        <dbReference type="ARBA" id="ARBA00023016"/>
    </source>
</evidence>
<dbReference type="PANTHER" id="PTHR45640:SF13">
    <property type="entry name" value="HEAT SHOCK PROTEIN 22-RELATED"/>
    <property type="match status" value="1"/>
</dbReference>
<evidence type="ECO:0000256" key="4">
    <source>
        <dbReference type="PROSITE-ProRule" id="PRU00285"/>
    </source>
</evidence>
<evidence type="ECO:0000259" key="7">
    <source>
        <dbReference type="PROSITE" id="PS01031"/>
    </source>
</evidence>
<evidence type="ECO:0000256" key="3">
    <source>
        <dbReference type="PIRSR" id="PIRSR036514-1"/>
    </source>
</evidence>
<dbReference type="AlphaFoldDB" id="A0A8K0P6K6"/>
<evidence type="ECO:0000313" key="8">
    <source>
        <dbReference type="EMBL" id="KAG8232744.1"/>
    </source>
</evidence>
<dbReference type="PIRSF" id="PIRSF036514">
    <property type="entry name" value="Sm_HSP_B1"/>
    <property type="match status" value="1"/>
</dbReference>
<evidence type="ECO:0000256" key="6">
    <source>
        <dbReference type="SAM" id="MobiDB-lite"/>
    </source>
</evidence>
<name>A0A8K0P6K6_LADFU</name>
<comment type="similarity">
    <text evidence="2 4 5">Belongs to the small heat shock protein (HSP20) family.</text>
</comment>
<dbReference type="OrthoDB" id="1431247at2759"/>
<dbReference type="Proteomes" id="UP000792457">
    <property type="component" value="Unassembled WGS sequence"/>
</dbReference>
<comment type="caution">
    <text evidence="8">The sequence shown here is derived from an EMBL/GenBank/DDBJ whole genome shotgun (WGS) entry which is preliminary data.</text>
</comment>
<dbReference type="PROSITE" id="PS01031">
    <property type="entry name" value="SHSP"/>
    <property type="match status" value="1"/>
</dbReference>
<dbReference type="InterPro" id="IPR055269">
    <property type="entry name" value="Alpha-crystallin/HSP_16"/>
</dbReference>
<feature type="binding site" evidence="3">
    <location>
        <position position="99"/>
    </location>
    <ligand>
        <name>Zn(2+)</name>
        <dbReference type="ChEBI" id="CHEBI:29105"/>
        <label>1</label>
    </ligand>
</feature>
<dbReference type="GO" id="GO:0009408">
    <property type="term" value="P:response to heat"/>
    <property type="evidence" value="ECO:0007669"/>
    <property type="project" value="UniProtKB-ARBA"/>
</dbReference>
<keyword evidence="1" id="KW-0346">Stress response</keyword>
<reference evidence="8" key="1">
    <citation type="submission" date="2013-04" db="EMBL/GenBank/DDBJ databases">
        <authorList>
            <person name="Qu J."/>
            <person name="Murali S.C."/>
            <person name="Bandaranaike D."/>
            <person name="Bellair M."/>
            <person name="Blankenburg K."/>
            <person name="Chao H."/>
            <person name="Dinh H."/>
            <person name="Doddapaneni H."/>
            <person name="Downs B."/>
            <person name="Dugan-Rocha S."/>
            <person name="Elkadiri S."/>
            <person name="Gnanaolivu R.D."/>
            <person name="Hernandez B."/>
            <person name="Javaid M."/>
            <person name="Jayaseelan J.C."/>
            <person name="Lee S."/>
            <person name="Li M."/>
            <person name="Ming W."/>
            <person name="Munidasa M."/>
            <person name="Muniz J."/>
            <person name="Nguyen L."/>
            <person name="Ongeri F."/>
            <person name="Osuji N."/>
            <person name="Pu L.-L."/>
            <person name="Puazo M."/>
            <person name="Qu C."/>
            <person name="Quiroz J."/>
            <person name="Raj R."/>
            <person name="Weissenberger G."/>
            <person name="Xin Y."/>
            <person name="Zou X."/>
            <person name="Han Y."/>
            <person name="Richards S."/>
            <person name="Worley K."/>
            <person name="Muzny D."/>
            <person name="Gibbs R."/>
        </authorList>
    </citation>
    <scope>NUCLEOTIDE SEQUENCE</scope>
    <source>
        <strain evidence="8">Sampled in the wild</strain>
    </source>
</reference>
<proteinExistence type="inferred from homology"/>
<sequence length="180" mass="20184">MALAPFGADPWDEFRGPLQLFDQHFGSGLHVNDLMQPFVGHGRAGYYRPWRHLPGHHSGISKVHLDKDGFSVNLDVRHFSPEEIVVKHIDNQVIVEGKHEETEDEHGYVSRHFVRRYVLPKSVNADALTSHLSSDGVLTVAAPRFPPVEDSKVRTIPIKHTGTPAVHGNQPTQAVEKEKK</sequence>
<dbReference type="PANTHER" id="PTHR45640">
    <property type="entry name" value="HEAT SHOCK PROTEIN HSP-12.2-RELATED"/>
    <property type="match status" value="1"/>
</dbReference>
<keyword evidence="3" id="KW-0479">Metal-binding</keyword>
<protein>
    <recommendedName>
        <fullName evidence="7">SHSP domain-containing protein</fullName>
    </recommendedName>
</protein>
<evidence type="ECO:0000256" key="2">
    <source>
        <dbReference type="PIRNR" id="PIRNR036514"/>
    </source>
</evidence>
<gene>
    <name evidence="8" type="ORF">J437_LFUL012989</name>
</gene>
<reference evidence="8" key="2">
    <citation type="submission" date="2017-10" db="EMBL/GenBank/DDBJ databases">
        <title>Ladona fulva Genome sequencing and assembly.</title>
        <authorList>
            <person name="Murali S."/>
            <person name="Richards S."/>
            <person name="Bandaranaike D."/>
            <person name="Bellair M."/>
            <person name="Blankenburg K."/>
            <person name="Chao H."/>
            <person name="Dinh H."/>
            <person name="Doddapaneni H."/>
            <person name="Dugan-Rocha S."/>
            <person name="Elkadiri S."/>
            <person name="Gnanaolivu R."/>
            <person name="Hernandez B."/>
            <person name="Skinner E."/>
            <person name="Javaid M."/>
            <person name="Lee S."/>
            <person name="Li M."/>
            <person name="Ming W."/>
            <person name="Munidasa M."/>
            <person name="Muniz J."/>
            <person name="Nguyen L."/>
            <person name="Hughes D."/>
            <person name="Osuji N."/>
            <person name="Pu L.-L."/>
            <person name="Puazo M."/>
            <person name="Qu C."/>
            <person name="Quiroz J."/>
            <person name="Raj R."/>
            <person name="Weissenberger G."/>
            <person name="Xin Y."/>
            <person name="Zou X."/>
            <person name="Han Y."/>
            <person name="Worley K."/>
            <person name="Muzny D."/>
            <person name="Gibbs R."/>
        </authorList>
    </citation>
    <scope>NUCLEOTIDE SEQUENCE</scope>
    <source>
        <strain evidence="8">Sampled in the wild</strain>
    </source>
</reference>
<dbReference type="InterPro" id="IPR008978">
    <property type="entry name" value="HSP20-like_chaperone"/>
</dbReference>
<dbReference type="PRINTS" id="PR00299">
    <property type="entry name" value="ACRYSTALLIN"/>
</dbReference>
<dbReference type="Gene3D" id="2.60.40.790">
    <property type="match status" value="1"/>
</dbReference>
<evidence type="ECO:0000313" key="9">
    <source>
        <dbReference type="Proteomes" id="UP000792457"/>
    </source>
</evidence>
<dbReference type="GO" id="GO:0051082">
    <property type="term" value="F:unfolded protein binding"/>
    <property type="evidence" value="ECO:0007669"/>
    <property type="project" value="TreeGrafter"/>
</dbReference>
<feature type="binding site" evidence="3">
    <location>
        <position position="101"/>
    </location>
    <ligand>
        <name>Zn(2+)</name>
        <dbReference type="ChEBI" id="CHEBI:29105"/>
        <label>1</label>
    </ligand>
</feature>
<dbReference type="Pfam" id="PF00011">
    <property type="entry name" value="HSP20"/>
    <property type="match status" value="1"/>
</dbReference>
<dbReference type="CDD" id="cd06526">
    <property type="entry name" value="metazoan_ACD"/>
    <property type="match status" value="1"/>
</dbReference>
<feature type="region of interest" description="Disordered" evidence="6">
    <location>
        <begin position="159"/>
        <end position="180"/>
    </location>
</feature>
<dbReference type="GO" id="GO:0005737">
    <property type="term" value="C:cytoplasm"/>
    <property type="evidence" value="ECO:0007669"/>
    <property type="project" value="TreeGrafter"/>
</dbReference>
<dbReference type="InterPro" id="IPR001436">
    <property type="entry name" value="Alpha-crystallin/sHSP_animal"/>
</dbReference>
<dbReference type="InterPro" id="IPR002068">
    <property type="entry name" value="A-crystallin/Hsp20_dom"/>
</dbReference>